<feature type="domain" description="Leucine-rich repeat-containing N-terminal plant-type" evidence="5">
    <location>
        <begin position="26"/>
        <end position="65"/>
    </location>
</feature>
<dbReference type="InterPro" id="IPR032675">
    <property type="entry name" value="LRR_dom_sf"/>
</dbReference>
<dbReference type="Pfam" id="PF08263">
    <property type="entry name" value="LRRNT_2"/>
    <property type="match status" value="1"/>
</dbReference>
<dbReference type="PANTHER" id="PTHR48060">
    <property type="entry name" value="DNA DAMAGE-REPAIR/TOLERATION PROTEIN DRT100"/>
    <property type="match status" value="1"/>
</dbReference>
<dbReference type="InterPro" id="IPR053211">
    <property type="entry name" value="DNA_repair-toleration"/>
</dbReference>
<evidence type="ECO:0000313" key="6">
    <source>
        <dbReference type="EMBL" id="GJT69659.1"/>
    </source>
</evidence>
<evidence type="ECO:0000256" key="3">
    <source>
        <dbReference type="ARBA" id="ARBA00022737"/>
    </source>
</evidence>
<dbReference type="Gene3D" id="3.80.10.10">
    <property type="entry name" value="Ribonuclease Inhibitor"/>
    <property type="match status" value="1"/>
</dbReference>
<evidence type="ECO:0000256" key="4">
    <source>
        <dbReference type="SAM" id="SignalP"/>
    </source>
</evidence>
<gene>
    <name evidence="6" type="ORF">Tco_1028945</name>
</gene>
<evidence type="ECO:0000313" key="7">
    <source>
        <dbReference type="Proteomes" id="UP001151760"/>
    </source>
</evidence>
<keyword evidence="1" id="KW-0433">Leucine-rich repeat</keyword>
<name>A0ABQ5G2J0_9ASTR</name>
<organism evidence="6 7">
    <name type="scientific">Tanacetum coccineum</name>
    <dbReference type="NCBI Taxonomy" id="301880"/>
    <lineage>
        <taxon>Eukaryota</taxon>
        <taxon>Viridiplantae</taxon>
        <taxon>Streptophyta</taxon>
        <taxon>Embryophyta</taxon>
        <taxon>Tracheophyta</taxon>
        <taxon>Spermatophyta</taxon>
        <taxon>Magnoliopsida</taxon>
        <taxon>eudicotyledons</taxon>
        <taxon>Gunneridae</taxon>
        <taxon>Pentapetalae</taxon>
        <taxon>asterids</taxon>
        <taxon>campanulids</taxon>
        <taxon>Asterales</taxon>
        <taxon>Asteraceae</taxon>
        <taxon>Asteroideae</taxon>
        <taxon>Anthemideae</taxon>
        <taxon>Anthemidinae</taxon>
        <taxon>Tanacetum</taxon>
    </lineage>
</organism>
<evidence type="ECO:0000256" key="2">
    <source>
        <dbReference type="ARBA" id="ARBA00022729"/>
    </source>
</evidence>
<dbReference type="PANTHER" id="PTHR48060:SF24">
    <property type="entry name" value="NON-SPECIFIC SERINE_THREONINE PROTEIN KINASE"/>
    <property type="match status" value="1"/>
</dbReference>
<dbReference type="InterPro" id="IPR013210">
    <property type="entry name" value="LRR_N_plant-typ"/>
</dbReference>
<keyword evidence="3" id="KW-0677">Repeat</keyword>
<comment type="caution">
    <text evidence="6">The sequence shown here is derived from an EMBL/GenBank/DDBJ whole genome shotgun (WGS) entry which is preliminary data.</text>
</comment>
<reference evidence="6" key="1">
    <citation type="journal article" date="2022" name="Int. J. Mol. Sci.">
        <title>Draft Genome of Tanacetum Coccineum: Genomic Comparison of Closely Related Tanacetum-Family Plants.</title>
        <authorList>
            <person name="Yamashiro T."/>
            <person name="Shiraishi A."/>
            <person name="Nakayama K."/>
            <person name="Satake H."/>
        </authorList>
    </citation>
    <scope>NUCLEOTIDE SEQUENCE</scope>
</reference>
<keyword evidence="7" id="KW-1185">Reference proteome</keyword>
<evidence type="ECO:0000256" key="1">
    <source>
        <dbReference type="ARBA" id="ARBA00022614"/>
    </source>
</evidence>
<protein>
    <submittedName>
        <fullName evidence="6">LRR receptor-like serine/threonine-protein kinase RPK2</fullName>
    </submittedName>
</protein>
<keyword evidence="2 4" id="KW-0732">Signal</keyword>
<evidence type="ECO:0000259" key="5">
    <source>
        <dbReference type="Pfam" id="PF08263"/>
    </source>
</evidence>
<reference evidence="6" key="2">
    <citation type="submission" date="2022-01" db="EMBL/GenBank/DDBJ databases">
        <authorList>
            <person name="Yamashiro T."/>
            <person name="Shiraishi A."/>
            <person name="Satake H."/>
            <person name="Nakayama K."/>
        </authorList>
    </citation>
    <scope>NUCLEOTIDE SEQUENCE</scope>
</reference>
<feature type="chain" id="PRO_5047479638" evidence="4">
    <location>
        <begin position="25"/>
        <end position="116"/>
    </location>
</feature>
<accession>A0ABQ5G2J0</accession>
<dbReference type="EMBL" id="BQNB010018008">
    <property type="protein sequence ID" value="GJT69659.1"/>
    <property type="molecule type" value="Genomic_DNA"/>
</dbReference>
<feature type="signal peptide" evidence="4">
    <location>
        <begin position="1"/>
        <end position="24"/>
    </location>
</feature>
<proteinExistence type="predicted"/>
<sequence>MGHLQKPVYPFHLIWVIFIFTVSSQDSDKSALLEFKSSVKDIAGVLSGWDLSSNSDHCSWIGVTCGSRDARVYGVNITGGGEFTCFKYDMYSLYGFGVRKKCDGSGFKLSDKLSTR</sequence>
<dbReference type="Proteomes" id="UP001151760">
    <property type="component" value="Unassembled WGS sequence"/>
</dbReference>